<proteinExistence type="predicted"/>
<gene>
    <name evidence="1" type="ORF">ABNN70_13710</name>
</gene>
<dbReference type="RefSeq" id="WP_165364203.1">
    <property type="nucleotide sequence ID" value="NZ_CP159510.1"/>
</dbReference>
<accession>A0AAU8IFB0</accession>
<reference evidence="1" key="1">
    <citation type="submission" date="2024-06" db="EMBL/GenBank/DDBJ databases">
        <authorList>
            <person name="Fan A."/>
            <person name="Zhang F.Y."/>
            <person name="Zhang L."/>
        </authorList>
    </citation>
    <scope>NUCLEOTIDE SEQUENCE</scope>
    <source>
        <strain evidence="1">Y61</strain>
    </source>
</reference>
<protein>
    <submittedName>
        <fullName evidence="1">Uncharacterized protein</fullName>
    </submittedName>
</protein>
<sequence>MLTEQLTITELFLKIRQRLDRVEDTISYLNELCDAIEKRESLRKEA</sequence>
<evidence type="ECO:0000313" key="1">
    <source>
        <dbReference type="EMBL" id="XCJ16685.1"/>
    </source>
</evidence>
<dbReference type="EMBL" id="CP159510">
    <property type="protein sequence ID" value="XCJ16685.1"/>
    <property type="molecule type" value="Genomic_DNA"/>
</dbReference>
<organism evidence="1">
    <name type="scientific">Sporolactobacillus sp. Y61</name>
    <dbReference type="NCBI Taxonomy" id="3160863"/>
    <lineage>
        <taxon>Bacteria</taxon>
        <taxon>Bacillati</taxon>
        <taxon>Bacillota</taxon>
        <taxon>Bacilli</taxon>
        <taxon>Bacillales</taxon>
        <taxon>Sporolactobacillaceae</taxon>
        <taxon>Sporolactobacillus</taxon>
    </lineage>
</organism>
<name>A0AAU8IFB0_9BACL</name>
<dbReference type="AlphaFoldDB" id="A0AAU8IFB0"/>